<dbReference type="KEGG" id="azq:G3580_09920"/>
<dbReference type="SUPFAM" id="SSF46785">
    <property type="entry name" value="Winged helix' DNA-binding domain"/>
    <property type="match status" value="1"/>
</dbReference>
<dbReference type="Pfam" id="PF00126">
    <property type="entry name" value="HTH_1"/>
    <property type="match status" value="1"/>
</dbReference>
<dbReference type="PANTHER" id="PTHR30293:SF0">
    <property type="entry name" value="NITROGEN ASSIMILATION REGULATORY PROTEIN NAC"/>
    <property type="match status" value="1"/>
</dbReference>
<dbReference type="AlphaFoldDB" id="A0A6C1B578"/>
<keyword evidence="3" id="KW-0238">DNA-binding</keyword>
<evidence type="ECO:0000256" key="4">
    <source>
        <dbReference type="ARBA" id="ARBA00023159"/>
    </source>
</evidence>
<name>A0A6C1B578_9RHOO</name>
<keyword evidence="8" id="KW-1185">Reference proteome</keyword>
<dbReference type="PANTHER" id="PTHR30293">
    <property type="entry name" value="TRANSCRIPTIONAL REGULATORY PROTEIN NAC-RELATED"/>
    <property type="match status" value="1"/>
</dbReference>
<dbReference type="GO" id="GO:0003700">
    <property type="term" value="F:DNA-binding transcription factor activity"/>
    <property type="evidence" value="ECO:0007669"/>
    <property type="project" value="InterPro"/>
</dbReference>
<evidence type="ECO:0000256" key="1">
    <source>
        <dbReference type="ARBA" id="ARBA00009437"/>
    </source>
</evidence>
<dbReference type="InterPro" id="IPR000847">
    <property type="entry name" value="LysR_HTH_N"/>
</dbReference>
<reference evidence="7 8" key="1">
    <citation type="submission" date="2020-02" db="EMBL/GenBank/DDBJ databases">
        <title>Nitrogenibacter mangrovi gen. nov., sp. nov. isolated from mangrove sediment, a denitrifying betaproteobacterium.</title>
        <authorList>
            <person name="Liao H."/>
            <person name="Tian Y."/>
        </authorList>
    </citation>
    <scope>NUCLEOTIDE SEQUENCE [LARGE SCALE GENOMIC DNA]</scope>
    <source>
        <strain evidence="7 8">M9-3-2</strain>
    </source>
</reference>
<dbReference type="Pfam" id="PF03466">
    <property type="entry name" value="LysR_substrate"/>
    <property type="match status" value="1"/>
</dbReference>
<dbReference type="FunFam" id="1.10.10.10:FF:000001">
    <property type="entry name" value="LysR family transcriptional regulator"/>
    <property type="match status" value="1"/>
</dbReference>
<dbReference type="PRINTS" id="PR00039">
    <property type="entry name" value="HTHLYSR"/>
</dbReference>
<gene>
    <name evidence="7" type="ORF">G3580_09920</name>
</gene>
<dbReference type="Gene3D" id="1.10.10.10">
    <property type="entry name" value="Winged helix-like DNA-binding domain superfamily/Winged helix DNA-binding domain"/>
    <property type="match status" value="1"/>
</dbReference>
<dbReference type="InterPro" id="IPR005119">
    <property type="entry name" value="LysR_subst-bd"/>
</dbReference>
<evidence type="ECO:0000256" key="5">
    <source>
        <dbReference type="ARBA" id="ARBA00023163"/>
    </source>
</evidence>
<dbReference type="PROSITE" id="PS50931">
    <property type="entry name" value="HTH_LYSR"/>
    <property type="match status" value="1"/>
</dbReference>
<dbReference type="InterPro" id="IPR036390">
    <property type="entry name" value="WH_DNA-bd_sf"/>
</dbReference>
<organism evidence="7 8">
    <name type="scientific">Nitrogeniibacter mangrovi</name>
    <dbReference type="NCBI Taxonomy" id="2016596"/>
    <lineage>
        <taxon>Bacteria</taxon>
        <taxon>Pseudomonadati</taxon>
        <taxon>Pseudomonadota</taxon>
        <taxon>Betaproteobacteria</taxon>
        <taxon>Rhodocyclales</taxon>
        <taxon>Zoogloeaceae</taxon>
        <taxon>Nitrogeniibacter</taxon>
    </lineage>
</organism>
<dbReference type="SUPFAM" id="SSF53850">
    <property type="entry name" value="Periplasmic binding protein-like II"/>
    <property type="match status" value="1"/>
</dbReference>
<evidence type="ECO:0000313" key="7">
    <source>
        <dbReference type="EMBL" id="QID17928.1"/>
    </source>
</evidence>
<accession>A0A6C1B578</accession>
<protein>
    <submittedName>
        <fullName evidence="7">LysR family transcriptional regulator</fullName>
    </submittedName>
</protein>
<sequence>MELRQLRYLLRTIELGSISQAALDLGVAQSAVSLQIQKLESELSTRLLERGPHGILPTEAGLAFIAHAQLSLRHADEAASAARQARLSGVVSVGLAPTTAGVLGMPLMEAMHRQYPDIRIRLVEAMSGHLGQMLNSRELDIAVLFDGHQARRWSIQPMLDERLFVIAGADTPPAPLPTRLGALNGLPLVLPTPRHGLRRVLDNAFNALGITPNVIAEVDSLYVLMDMVRNGLGASVQPWAALARQPDADACLRWCELEDDGTARRNLVCSLSEDELSPAAIATRSTLQRTVGQLVDSGRWRGVTALHLESR</sequence>
<evidence type="ECO:0000313" key="8">
    <source>
        <dbReference type="Proteomes" id="UP000501991"/>
    </source>
</evidence>
<keyword evidence="4" id="KW-0010">Activator</keyword>
<keyword evidence="2" id="KW-0805">Transcription regulation</keyword>
<proteinExistence type="inferred from homology"/>
<dbReference type="CDD" id="cd08433">
    <property type="entry name" value="PBP2_Nac"/>
    <property type="match status" value="1"/>
</dbReference>
<evidence type="ECO:0000256" key="3">
    <source>
        <dbReference type="ARBA" id="ARBA00023125"/>
    </source>
</evidence>
<dbReference type="GO" id="GO:2000142">
    <property type="term" value="P:regulation of DNA-templated transcription initiation"/>
    <property type="evidence" value="ECO:0007669"/>
    <property type="project" value="TreeGrafter"/>
</dbReference>
<feature type="domain" description="HTH lysR-type" evidence="6">
    <location>
        <begin position="1"/>
        <end position="58"/>
    </location>
</feature>
<dbReference type="EMBL" id="CP048836">
    <property type="protein sequence ID" value="QID17928.1"/>
    <property type="molecule type" value="Genomic_DNA"/>
</dbReference>
<evidence type="ECO:0000259" key="6">
    <source>
        <dbReference type="PROSITE" id="PS50931"/>
    </source>
</evidence>
<comment type="similarity">
    <text evidence="1">Belongs to the LysR transcriptional regulatory family.</text>
</comment>
<dbReference type="Gene3D" id="3.40.190.290">
    <property type="match status" value="1"/>
</dbReference>
<dbReference type="Proteomes" id="UP000501991">
    <property type="component" value="Chromosome"/>
</dbReference>
<dbReference type="RefSeq" id="WP_173765093.1">
    <property type="nucleotide sequence ID" value="NZ_CP048836.1"/>
</dbReference>
<dbReference type="InterPro" id="IPR036388">
    <property type="entry name" value="WH-like_DNA-bd_sf"/>
</dbReference>
<dbReference type="GO" id="GO:0003677">
    <property type="term" value="F:DNA binding"/>
    <property type="evidence" value="ECO:0007669"/>
    <property type="project" value="UniProtKB-KW"/>
</dbReference>
<keyword evidence="5" id="KW-0804">Transcription</keyword>
<evidence type="ECO:0000256" key="2">
    <source>
        <dbReference type="ARBA" id="ARBA00023015"/>
    </source>
</evidence>